<evidence type="ECO:0000313" key="2">
    <source>
        <dbReference type="Proteomes" id="UP000315289"/>
    </source>
</evidence>
<protein>
    <submittedName>
        <fullName evidence="1">Uncharacterized protein</fullName>
    </submittedName>
</protein>
<reference evidence="1 2" key="1">
    <citation type="journal article" date="2019" name="Front. Microbiol.">
        <title>Ammonia Oxidation by the Arctic Terrestrial Thaumarchaeote Candidatus Nitrosocosmicus arcticus Is Stimulated by Increasing Temperatures.</title>
        <authorList>
            <person name="Alves R.J.E."/>
            <person name="Kerou M."/>
            <person name="Zappe A."/>
            <person name="Bittner R."/>
            <person name="Abby S.S."/>
            <person name="Schmidt H.A."/>
            <person name="Pfeifer K."/>
            <person name="Schleper C."/>
        </authorList>
    </citation>
    <scope>NUCLEOTIDE SEQUENCE [LARGE SCALE GENOMIC DNA]</scope>
    <source>
        <strain evidence="1 2">Kfb</strain>
    </source>
</reference>
<proteinExistence type="predicted"/>
<comment type="caution">
    <text evidence="1">The sequence shown here is derived from an EMBL/GenBank/DDBJ whole genome shotgun (WGS) entry which is preliminary data.</text>
</comment>
<dbReference type="AlphaFoldDB" id="A0A557SWZ2"/>
<organism evidence="1 2">
    <name type="scientific">Candidatus Nitrosocosmicus arcticus</name>
    <dbReference type="NCBI Taxonomy" id="2035267"/>
    <lineage>
        <taxon>Archaea</taxon>
        <taxon>Nitrososphaerota</taxon>
        <taxon>Nitrososphaeria</taxon>
        <taxon>Nitrososphaerales</taxon>
        <taxon>Nitrososphaeraceae</taxon>
        <taxon>Candidatus Nitrosocosmicus</taxon>
    </lineage>
</organism>
<evidence type="ECO:0000313" key="1">
    <source>
        <dbReference type="EMBL" id="TVP41127.1"/>
    </source>
</evidence>
<name>A0A557SWZ2_9ARCH</name>
<accession>A0A557SWZ2</accession>
<dbReference type="Proteomes" id="UP000315289">
    <property type="component" value="Unassembled WGS sequence"/>
</dbReference>
<dbReference type="EMBL" id="VOAH01000004">
    <property type="protein sequence ID" value="TVP41127.1"/>
    <property type="molecule type" value="Genomic_DNA"/>
</dbReference>
<gene>
    <name evidence="1" type="ORF">NARC_40089</name>
</gene>
<sequence>MTQNHIFFIKTQEINRETLSINAEFEFCGFIVDLKMLCVHHWKEILLSII</sequence>
<keyword evidence="2" id="KW-1185">Reference proteome</keyword>